<sequence length="56" mass="6697">MENTPDERGLHQITYESTVADCMEPTNYFGSYFSEDMITEIVNHMNEEMRLQRTKY</sequence>
<gene>
    <name evidence="1" type="ORF">HHI36_009708</name>
</gene>
<accession>A0ABD2MGM0</accession>
<evidence type="ECO:0000313" key="1">
    <source>
        <dbReference type="EMBL" id="KAL3265504.1"/>
    </source>
</evidence>
<dbReference type="Proteomes" id="UP001516400">
    <property type="component" value="Unassembled WGS sequence"/>
</dbReference>
<dbReference type="AlphaFoldDB" id="A0ABD2MGM0"/>
<protein>
    <submittedName>
        <fullName evidence="1">Uncharacterized protein</fullName>
    </submittedName>
</protein>
<reference evidence="1 2" key="1">
    <citation type="journal article" date="2021" name="BMC Biol.">
        <title>Horizontally acquired antibacterial genes associated with adaptive radiation of ladybird beetles.</title>
        <authorList>
            <person name="Li H.S."/>
            <person name="Tang X.F."/>
            <person name="Huang Y.H."/>
            <person name="Xu Z.Y."/>
            <person name="Chen M.L."/>
            <person name="Du X.Y."/>
            <person name="Qiu B.Y."/>
            <person name="Chen P.T."/>
            <person name="Zhang W."/>
            <person name="Slipinski A."/>
            <person name="Escalona H.E."/>
            <person name="Waterhouse R.M."/>
            <person name="Zwick A."/>
            <person name="Pang H."/>
        </authorList>
    </citation>
    <scope>NUCLEOTIDE SEQUENCE [LARGE SCALE GENOMIC DNA]</scope>
    <source>
        <strain evidence="1">SYSU2018</strain>
    </source>
</reference>
<proteinExistence type="predicted"/>
<name>A0ABD2MGM0_9CUCU</name>
<keyword evidence="2" id="KW-1185">Reference proteome</keyword>
<evidence type="ECO:0000313" key="2">
    <source>
        <dbReference type="Proteomes" id="UP001516400"/>
    </source>
</evidence>
<comment type="caution">
    <text evidence="1">The sequence shown here is derived from an EMBL/GenBank/DDBJ whole genome shotgun (WGS) entry which is preliminary data.</text>
</comment>
<feature type="non-terminal residue" evidence="1">
    <location>
        <position position="56"/>
    </location>
</feature>
<dbReference type="EMBL" id="JABFTP020000001">
    <property type="protein sequence ID" value="KAL3265504.1"/>
    <property type="molecule type" value="Genomic_DNA"/>
</dbReference>
<organism evidence="1 2">
    <name type="scientific">Cryptolaemus montrouzieri</name>
    <dbReference type="NCBI Taxonomy" id="559131"/>
    <lineage>
        <taxon>Eukaryota</taxon>
        <taxon>Metazoa</taxon>
        <taxon>Ecdysozoa</taxon>
        <taxon>Arthropoda</taxon>
        <taxon>Hexapoda</taxon>
        <taxon>Insecta</taxon>
        <taxon>Pterygota</taxon>
        <taxon>Neoptera</taxon>
        <taxon>Endopterygota</taxon>
        <taxon>Coleoptera</taxon>
        <taxon>Polyphaga</taxon>
        <taxon>Cucujiformia</taxon>
        <taxon>Coccinelloidea</taxon>
        <taxon>Coccinellidae</taxon>
        <taxon>Scymninae</taxon>
        <taxon>Scymnini</taxon>
        <taxon>Cryptolaemus</taxon>
    </lineage>
</organism>